<dbReference type="InterPro" id="IPR003661">
    <property type="entry name" value="HisK_dim/P_dom"/>
</dbReference>
<dbReference type="PRINTS" id="PR00344">
    <property type="entry name" value="BCTRLSENSOR"/>
</dbReference>
<keyword evidence="10" id="KW-0067">ATP-binding</keyword>
<feature type="domain" description="Histidine kinase" evidence="15">
    <location>
        <begin position="258"/>
        <end position="464"/>
    </location>
</feature>
<evidence type="ECO:0000256" key="8">
    <source>
        <dbReference type="ARBA" id="ARBA00022741"/>
    </source>
</evidence>
<name>A0A8J3G501_9BACT</name>
<gene>
    <name evidence="16" type="ORF">GCM10008106_15330</name>
</gene>
<evidence type="ECO:0000256" key="1">
    <source>
        <dbReference type="ARBA" id="ARBA00000085"/>
    </source>
</evidence>
<dbReference type="Pfam" id="PF02518">
    <property type="entry name" value="HATPase_c"/>
    <property type="match status" value="1"/>
</dbReference>
<dbReference type="RefSeq" id="WP_189580272.1">
    <property type="nucleotide sequence ID" value="NZ_BMYF01000008.1"/>
</dbReference>
<dbReference type="Proteomes" id="UP000642809">
    <property type="component" value="Unassembled WGS sequence"/>
</dbReference>
<evidence type="ECO:0000313" key="17">
    <source>
        <dbReference type="Proteomes" id="UP000642809"/>
    </source>
</evidence>
<keyword evidence="5" id="KW-0597">Phosphoprotein</keyword>
<keyword evidence="11 14" id="KW-1133">Transmembrane helix</keyword>
<comment type="subcellular location">
    <subcellularLocation>
        <location evidence="2">Cell membrane</location>
        <topology evidence="2">Multi-pass membrane protein</topology>
    </subcellularLocation>
</comment>
<evidence type="ECO:0000256" key="7">
    <source>
        <dbReference type="ARBA" id="ARBA00022692"/>
    </source>
</evidence>
<dbReference type="Gene3D" id="3.30.565.10">
    <property type="entry name" value="Histidine kinase-like ATPase, C-terminal domain"/>
    <property type="match status" value="1"/>
</dbReference>
<dbReference type="InterPro" id="IPR036890">
    <property type="entry name" value="HATPase_C_sf"/>
</dbReference>
<evidence type="ECO:0000256" key="9">
    <source>
        <dbReference type="ARBA" id="ARBA00022777"/>
    </source>
</evidence>
<evidence type="ECO:0000256" key="13">
    <source>
        <dbReference type="ARBA" id="ARBA00023136"/>
    </source>
</evidence>
<keyword evidence="13 14" id="KW-0472">Membrane</keyword>
<evidence type="ECO:0000256" key="14">
    <source>
        <dbReference type="SAM" id="Phobius"/>
    </source>
</evidence>
<evidence type="ECO:0000256" key="3">
    <source>
        <dbReference type="ARBA" id="ARBA00012438"/>
    </source>
</evidence>
<dbReference type="SUPFAM" id="SSF47384">
    <property type="entry name" value="Homodimeric domain of signal transducing histidine kinase"/>
    <property type="match status" value="1"/>
</dbReference>
<evidence type="ECO:0000256" key="12">
    <source>
        <dbReference type="ARBA" id="ARBA00023012"/>
    </source>
</evidence>
<organism evidence="16 17">
    <name type="scientific">Mongoliitalea lutea</name>
    <dbReference type="NCBI Taxonomy" id="849756"/>
    <lineage>
        <taxon>Bacteria</taxon>
        <taxon>Pseudomonadati</taxon>
        <taxon>Bacteroidota</taxon>
        <taxon>Cytophagia</taxon>
        <taxon>Cytophagales</taxon>
        <taxon>Cyclobacteriaceae</taxon>
        <taxon>Mongoliitalea</taxon>
    </lineage>
</organism>
<dbReference type="InterPro" id="IPR003594">
    <property type="entry name" value="HATPase_dom"/>
</dbReference>
<keyword evidence="4" id="KW-1003">Cell membrane</keyword>
<dbReference type="GO" id="GO:0000155">
    <property type="term" value="F:phosphorelay sensor kinase activity"/>
    <property type="evidence" value="ECO:0007669"/>
    <property type="project" value="InterPro"/>
</dbReference>
<dbReference type="SUPFAM" id="SSF55874">
    <property type="entry name" value="ATPase domain of HSP90 chaperone/DNA topoisomerase II/histidine kinase"/>
    <property type="match status" value="1"/>
</dbReference>
<proteinExistence type="predicted"/>
<keyword evidence="17" id="KW-1185">Reference proteome</keyword>
<dbReference type="SMART" id="SM00387">
    <property type="entry name" value="HATPase_c"/>
    <property type="match status" value="1"/>
</dbReference>
<comment type="caution">
    <text evidence="16">The sequence shown here is derived from an EMBL/GenBank/DDBJ whole genome shotgun (WGS) entry which is preliminary data.</text>
</comment>
<keyword evidence="6" id="KW-0808">Transferase</keyword>
<dbReference type="InterPro" id="IPR005467">
    <property type="entry name" value="His_kinase_dom"/>
</dbReference>
<reference evidence="16" key="2">
    <citation type="submission" date="2020-09" db="EMBL/GenBank/DDBJ databases">
        <authorList>
            <person name="Sun Q."/>
            <person name="Kim S."/>
        </authorList>
    </citation>
    <scope>NUCLEOTIDE SEQUENCE</scope>
    <source>
        <strain evidence="16">KCTC 23224</strain>
    </source>
</reference>
<comment type="catalytic activity">
    <reaction evidence="1">
        <text>ATP + protein L-histidine = ADP + protein N-phospho-L-histidine.</text>
        <dbReference type="EC" id="2.7.13.3"/>
    </reaction>
</comment>
<evidence type="ECO:0000313" key="16">
    <source>
        <dbReference type="EMBL" id="GHB34919.1"/>
    </source>
</evidence>
<protein>
    <recommendedName>
        <fullName evidence="3">histidine kinase</fullName>
        <ecNumber evidence="3">2.7.13.3</ecNumber>
    </recommendedName>
</protein>
<evidence type="ECO:0000256" key="10">
    <source>
        <dbReference type="ARBA" id="ARBA00022840"/>
    </source>
</evidence>
<accession>A0A8J3G501</accession>
<evidence type="ECO:0000256" key="4">
    <source>
        <dbReference type="ARBA" id="ARBA00022475"/>
    </source>
</evidence>
<evidence type="ECO:0000256" key="5">
    <source>
        <dbReference type="ARBA" id="ARBA00022553"/>
    </source>
</evidence>
<keyword evidence="9" id="KW-0418">Kinase</keyword>
<reference evidence="16" key="1">
    <citation type="journal article" date="2014" name="Int. J. Syst. Evol. Microbiol.">
        <title>Complete genome sequence of Corynebacterium casei LMG S-19264T (=DSM 44701T), isolated from a smear-ripened cheese.</title>
        <authorList>
            <consortium name="US DOE Joint Genome Institute (JGI-PGF)"/>
            <person name="Walter F."/>
            <person name="Albersmeier A."/>
            <person name="Kalinowski J."/>
            <person name="Ruckert C."/>
        </authorList>
    </citation>
    <scope>NUCLEOTIDE SEQUENCE</scope>
    <source>
        <strain evidence="16">KCTC 23224</strain>
    </source>
</reference>
<keyword evidence="12" id="KW-0902">Two-component regulatory system</keyword>
<evidence type="ECO:0000256" key="6">
    <source>
        <dbReference type="ARBA" id="ARBA00022679"/>
    </source>
</evidence>
<evidence type="ECO:0000259" key="15">
    <source>
        <dbReference type="PROSITE" id="PS50109"/>
    </source>
</evidence>
<dbReference type="EMBL" id="BMYF01000008">
    <property type="protein sequence ID" value="GHB34919.1"/>
    <property type="molecule type" value="Genomic_DNA"/>
</dbReference>
<evidence type="ECO:0000256" key="11">
    <source>
        <dbReference type="ARBA" id="ARBA00022989"/>
    </source>
</evidence>
<keyword evidence="7 14" id="KW-0812">Transmembrane</keyword>
<dbReference type="InterPro" id="IPR050398">
    <property type="entry name" value="HssS/ArlS-like"/>
</dbReference>
<dbReference type="AlphaFoldDB" id="A0A8J3G501"/>
<sequence>MKFKNQLLQKGTAGLVVALFILQGFLLFQNHQATKEQVFLELEVLTKSTIAELDTIRVEQINSKFENDIINLGVVKLDSVITETGRKLIVRDAKENYNLVEVHFPKNPKTDEKTNLELLLMKNKEMLLEGSIMYWQETLGEKMNEYMKEPWNLQEVDSALVTKLTGRFSKLSVGLVENDTNRVWGKTMDQIINKRFRLNQSLTVGVNGLALEAFSRMKFFVFMSLLVFVLLILSFYLIIRSWSNELQVIKLKEEQLDHLAHEILTPLSIISIALDRIKVKSEGQIDLNKYLRIAKSEIKRMDILSRNILFKGLGGQAITINLLEFLNQYKDLQWEGLEIKSDFLLQSNYFIKMNKDSLELVIYSLLDNAVKYAEKIPVTVEFKIRETPEHIFLTIHDNGVGIKDEDKSKVFQKYYRSERAKLNGKRGFGLGLYHVSRILKETNAEISMKNVPVGAAFEIKFNRA</sequence>
<dbReference type="PANTHER" id="PTHR45528:SF1">
    <property type="entry name" value="SENSOR HISTIDINE KINASE CPXA"/>
    <property type="match status" value="1"/>
</dbReference>
<keyword evidence="8" id="KW-0547">Nucleotide-binding</keyword>
<dbReference type="InterPro" id="IPR004358">
    <property type="entry name" value="Sig_transdc_His_kin-like_C"/>
</dbReference>
<dbReference type="Gene3D" id="1.10.287.130">
    <property type="match status" value="1"/>
</dbReference>
<dbReference type="GO" id="GO:0005524">
    <property type="term" value="F:ATP binding"/>
    <property type="evidence" value="ECO:0007669"/>
    <property type="project" value="UniProtKB-KW"/>
</dbReference>
<dbReference type="InterPro" id="IPR036097">
    <property type="entry name" value="HisK_dim/P_sf"/>
</dbReference>
<evidence type="ECO:0000256" key="2">
    <source>
        <dbReference type="ARBA" id="ARBA00004651"/>
    </source>
</evidence>
<dbReference type="CDD" id="cd00082">
    <property type="entry name" value="HisKA"/>
    <property type="match status" value="1"/>
</dbReference>
<feature type="transmembrane region" description="Helical" evidence="14">
    <location>
        <begin position="219"/>
        <end position="239"/>
    </location>
</feature>
<dbReference type="EC" id="2.7.13.3" evidence="3"/>
<dbReference type="PROSITE" id="PS50109">
    <property type="entry name" value="HIS_KIN"/>
    <property type="match status" value="1"/>
</dbReference>
<dbReference type="Pfam" id="PF00512">
    <property type="entry name" value="HisKA"/>
    <property type="match status" value="1"/>
</dbReference>
<dbReference type="GO" id="GO:0005886">
    <property type="term" value="C:plasma membrane"/>
    <property type="evidence" value="ECO:0007669"/>
    <property type="project" value="UniProtKB-SubCell"/>
</dbReference>
<dbReference type="PANTHER" id="PTHR45528">
    <property type="entry name" value="SENSOR HISTIDINE KINASE CPXA"/>
    <property type="match status" value="1"/>
</dbReference>
<feature type="transmembrane region" description="Helical" evidence="14">
    <location>
        <begin position="12"/>
        <end position="28"/>
    </location>
</feature>
<dbReference type="SMART" id="SM00388">
    <property type="entry name" value="HisKA"/>
    <property type="match status" value="1"/>
</dbReference>